<dbReference type="PANTHER" id="PTHR43122:SF1">
    <property type="entry name" value="IRON-SULFUR-BINDING PROTEIN"/>
    <property type="match status" value="1"/>
</dbReference>
<reference evidence="5" key="1">
    <citation type="journal article" date="2021" name="PeerJ">
        <title>Extensive microbial diversity within the chicken gut microbiome revealed by metagenomics and culture.</title>
        <authorList>
            <person name="Gilroy R."/>
            <person name="Ravi A."/>
            <person name="Getino M."/>
            <person name="Pursley I."/>
            <person name="Horton D.L."/>
            <person name="Alikhan N.F."/>
            <person name="Baker D."/>
            <person name="Gharbi K."/>
            <person name="Hall N."/>
            <person name="Watson M."/>
            <person name="Adriaenssens E.M."/>
            <person name="Foster-Nyarko E."/>
            <person name="Jarju S."/>
            <person name="Secka A."/>
            <person name="Antonio M."/>
            <person name="Oren A."/>
            <person name="Chaudhuri R.R."/>
            <person name="La Ragione R."/>
            <person name="Hildebrand F."/>
            <person name="Pallen M.J."/>
        </authorList>
    </citation>
    <scope>NUCLEOTIDE SEQUENCE</scope>
    <source>
        <strain evidence="5">CHK179-5677</strain>
    </source>
</reference>
<dbReference type="GO" id="GO:0051536">
    <property type="term" value="F:iron-sulfur cluster binding"/>
    <property type="evidence" value="ECO:0007669"/>
    <property type="project" value="UniProtKB-KW"/>
</dbReference>
<dbReference type="PROSITE" id="PS51379">
    <property type="entry name" value="4FE4S_FER_2"/>
    <property type="match status" value="2"/>
</dbReference>
<dbReference type="InterPro" id="IPR029039">
    <property type="entry name" value="Flavoprotein-like_sf"/>
</dbReference>
<dbReference type="PROSITE" id="PS00198">
    <property type="entry name" value="4FE4S_FER_1"/>
    <property type="match status" value="2"/>
</dbReference>
<proteinExistence type="predicted"/>
<dbReference type="EMBL" id="DYUC01000028">
    <property type="protein sequence ID" value="HJG86127.1"/>
    <property type="molecule type" value="Genomic_DNA"/>
</dbReference>
<dbReference type="AlphaFoldDB" id="A0A921MKU5"/>
<dbReference type="SUPFAM" id="SSF54862">
    <property type="entry name" value="4Fe-4S ferredoxins"/>
    <property type="match status" value="1"/>
</dbReference>
<dbReference type="Pfam" id="PF12838">
    <property type="entry name" value="Fer4_7"/>
    <property type="match status" value="1"/>
</dbReference>
<dbReference type="InterPro" id="IPR017896">
    <property type="entry name" value="4Fe4S_Fe-S-bd"/>
</dbReference>
<dbReference type="InterPro" id="IPR017900">
    <property type="entry name" value="4Fe4S_Fe_S_CS"/>
</dbReference>
<dbReference type="Gene3D" id="3.40.50.360">
    <property type="match status" value="1"/>
</dbReference>
<dbReference type="PANTHER" id="PTHR43122">
    <property type="entry name" value="FERREDOXIN SUBUNIT OF PYRUVATE:FLAVODOXIN OXIDOREDUCTASE-RELATED"/>
    <property type="match status" value="1"/>
</dbReference>
<dbReference type="Gene3D" id="3.30.70.20">
    <property type="match status" value="1"/>
</dbReference>
<dbReference type="SUPFAM" id="SSF52218">
    <property type="entry name" value="Flavoproteins"/>
    <property type="match status" value="1"/>
</dbReference>
<keyword evidence="2" id="KW-0408">Iron</keyword>
<sequence length="255" mass="26772">MKAVYFSPNDTTRRVTEAAAAAMEPGGERVDLLKAPLTEDVSVGAEEMLVVGMPVYAGRIPALCLSSLAHLKGNGGPAAAIAVYGNRDYDDALLELTDLLEAQGFRVVGAGAFIARHSIFPTVAADRPDEKDMAAIAAFGRECQARRGLFSDGHPGEILVKGSRPYKKPGSASFRPAGDKSCTACGACAAICPTHSIDLAEPTVTSGDTCIACAACIRVCPAGSRAFRGAAYHAARKAFELKCAPYRLPETFYRA</sequence>
<evidence type="ECO:0000256" key="1">
    <source>
        <dbReference type="ARBA" id="ARBA00022723"/>
    </source>
</evidence>
<evidence type="ECO:0000313" key="6">
    <source>
        <dbReference type="Proteomes" id="UP000760668"/>
    </source>
</evidence>
<protein>
    <submittedName>
        <fullName evidence="5">4Fe-4S dicluster domain-containing protein</fullName>
    </submittedName>
</protein>
<feature type="domain" description="4Fe-4S ferredoxin-type" evidence="4">
    <location>
        <begin position="208"/>
        <end position="230"/>
    </location>
</feature>
<evidence type="ECO:0000256" key="3">
    <source>
        <dbReference type="ARBA" id="ARBA00023014"/>
    </source>
</evidence>
<accession>A0A921MKU5</accession>
<dbReference type="GO" id="GO:0046872">
    <property type="term" value="F:metal ion binding"/>
    <property type="evidence" value="ECO:0007669"/>
    <property type="project" value="UniProtKB-KW"/>
</dbReference>
<evidence type="ECO:0000313" key="5">
    <source>
        <dbReference type="EMBL" id="HJG86127.1"/>
    </source>
</evidence>
<keyword evidence="1" id="KW-0479">Metal-binding</keyword>
<feature type="domain" description="4Fe-4S ferredoxin-type" evidence="4">
    <location>
        <begin position="174"/>
        <end position="202"/>
    </location>
</feature>
<keyword evidence="3" id="KW-0411">Iron-sulfur</keyword>
<evidence type="ECO:0000256" key="2">
    <source>
        <dbReference type="ARBA" id="ARBA00023004"/>
    </source>
</evidence>
<reference evidence="5" key="2">
    <citation type="submission" date="2021-09" db="EMBL/GenBank/DDBJ databases">
        <authorList>
            <person name="Gilroy R."/>
        </authorList>
    </citation>
    <scope>NUCLEOTIDE SEQUENCE</scope>
    <source>
        <strain evidence="5">CHK179-5677</strain>
    </source>
</reference>
<name>A0A921MKU5_9FIRM</name>
<dbReference type="Proteomes" id="UP000760668">
    <property type="component" value="Unassembled WGS sequence"/>
</dbReference>
<dbReference type="RefSeq" id="WP_295369504.1">
    <property type="nucleotide sequence ID" value="NZ_DYUC01000028.1"/>
</dbReference>
<gene>
    <name evidence="5" type="ORF">K8V01_03755</name>
</gene>
<evidence type="ECO:0000259" key="4">
    <source>
        <dbReference type="PROSITE" id="PS51379"/>
    </source>
</evidence>
<organism evidence="5 6">
    <name type="scientific">Pseudoflavonifractor capillosus</name>
    <dbReference type="NCBI Taxonomy" id="106588"/>
    <lineage>
        <taxon>Bacteria</taxon>
        <taxon>Bacillati</taxon>
        <taxon>Bacillota</taxon>
        <taxon>Clostridia</taxon>
        <taxon>Eubacteriales</taxon>
        <taxon>Oscillospiraceae</taxon>
        <taxon>Pseudoflavonifractor</taxon>
    </lineage>
</organism>
<comment type="caution">
    <text evidence="5">The sequence shown here is derived from an EMBL/GenBank/DDBJ whole genome shotgun (WGS) entry which is preliminary data.</text>
</comment>